<gene>
    <name evidence="1" type="ORF">Pmar_PMAR014849</name>
</gene>
<organism evidence="2">
    <name type="scientific">Perkinsus marinus (strain ATCC 50983 / TXsc)</name>
    <dbReference type="NCBI Taxonomy" id="423536"/>
    <lineage>
        <taxon>Eukaryota</taxon>
        <taxon>Sar</taxon>
        <taxon>Alveolata</taxon>
        <taxon>Perkinsozoa</taxon>
        <taxon>Perkinsea</taxon>
        <taxon>Perkinsida</taxon>
        <taxon>Perkinsidae</taxon>
        <taxon>Perkinsus</taxon>
    </lineage>
</organism>
<proteinExistence type="predicted"/>
<dbReference type="GeneID" id="9064330"/>
<dbReference type="Proteomes" id="UP000007800">
    <property type="component" value="Unassembled WGS sequence"/>
</dbReference>
<accession>C5L526</accession>
<dbReference type="InParanoid" id="C5L526"/>
<sequence length="141" mass="15211">MSATAESSDAPIQLNKIIKDAIDATRFVVVQSHIRDNVRALASRSGEPLKDGELVVWRRPGARPIEGHVVLVSGVNVEQGPYAYLGNMVGFFTRLRPLGAPEDRSVAVSANHLEARSVIVDRARPQLALEAVLPLSSVNHG</sequence>
<dbReference type="RefSeq" id="XP_002776269.1">
    <property type="nucleotide sequence ID" value="XM_002776223.1"/>
</dbReference>
<dbReference type="AlphaFoldDB" id="C5L526"/>
<feature type="non-terminal residue" evidence="1">
    <location>
        <position position="141"/>
    </location>
</feature>
<protein>
    <submittedName>
        <fullName evidence="1">Uncharacterized protein</fullName>
    </submittedName>
</protein>
<dbReference type="OrthoDB" id="10534015at2759"/>
<evidence type="ECO:0000313" key="1">
    <source>
        <dbReference type="EMBL" id="EER08085.1"/>
    </source>
</evidence>
<evidence type="ECO:0000313" key="2">
    <source>
        <dbReference type="Proteomes" id="UP000007800"/>
    </source>
</evidence>
<name>C5L526_PERM5</name>
<keyword evidence="2" id="KW-1185">Reference proteome</keyword>
<reference evidence="1 2" key="1">
    <citation type="submission" date="2008-07" db="EMBL/GenBank/DDBJ databases">
        <authorList>
            <person name="El-Sayed N."/>
            <person name="Caler E."/>
            <person name="Inman J."/>
            <person name="Amedeo P."/>
            <person name="Hass B."/>
            <person name="Wortman J."/>
        </authorList>
    </citation>
    <scope>NUCLEOTIDE SEQUENCE [LARGE SCALE GENOMIC DNA]</scope>
    <source>
        <strain evidence="2">ATCC 50983 / TXsc</strain>
    </source>
</reference>
<dbReference type="EMBL" id="GG679213">
    <property type="protein sequence ID" value="EER08085.1"/>
    <property type="molecule type" value="Genomic_DNA"/>
</dbReference>